<reference evidence="2" key="1">
    <citation type="journal article" date="2014" name="Int. J. Syst. Evol. Microbiol.">
        <title>Complete genome sequence of Corynebacterium casei LMG S-19264T (=DSM 44701T), isolated from a smear-ripened cheese.</title>
        <authorList>
            <consortium name="US DOE Joint Genome Institute (JGI-PGF)"/>
            <person name="Walter F."/>
            <person name="Albersmeier A."/>
            <person name="Kalinowski J."/>
            <person name="Ruckert C."/>
        </authorList>
    </citation>
    <scope>NUCLEOTIDE SEQUENCE</scope>
    <source>
        <strain evidence="2">CGMCC 1.12153</strain>
    </source>
</reference>
<dbReference type="AlphaFoldDB" id="A0A917B2F9"/>
<feature type="domain" description="PhnB-like" evidence="1">
    <location>
        <begin position="7"/>
        <end position="120"/>
    </location>
</feature>
<dbReference type="InterPro" id="IPR029068">
    <property type="entry name" value="Glyas_Bleomycin-R_OHBP_Dase"/>
</dbReference>
<dbReference type="Pfam" id="PF06983">
    <property type="entry name" value="3-dmu-9_3-mt"/>
    <property type="match status" value="1"/>
</dbReference>
<dbReference type="PANTHER" id="PTHR33990">
    <property type="entry name" value="PROTEIN YJDN-RELATED"/>
    <property type="match status" value="1"/>
</dbReference>
<accession>A0A917B2F9</accession>
<dbReference type="RefSeq" id="WP_188376377.1">
    <property type="nucleotide sequence ID" value="NZ_BMEL01000001.1"/>
</dbReference>
<dbReference type="SUPFAM" id="SSF54593">
    <property type="entry name" value="Glyoxalase/Bleomycin resistance protein/Dihydroxybiphenyl dioxygenase"/>
    <property type="match status" value="1"/>
</dbReference>
<organism evidence="2 3">
    <name type="scientific">Halobacillus andaensis</name>
    <dbReference type="NCBI Taxonomy" id="1176239"/>
    <lineage>
        <taxon>Bacteria</taxon>
        <taxon>Bacillati</taxon>
        <taxon>Bacillota</taxon>
        <taxon>Bacilli</taxon>
        <taxon>Bacillales</taxon>
        <taxon>Bacillaceae</taxon>
        <taxon>Halobacillus</taxon>
    </lineage>
</organism>
<evidence type="ECO:0000313" key="2">
    <source>
        <dbReference type="EMBL" id="GGF13531.1"/>
    </source>
</evidence>
<evidence type="ECO:0000259" key="1">
    <source>
        <dbReference type="Pfam" id="PF06983"/>
    </source>
</evidence>
<dbReference type="Proteomes" id="UP000660110">
    <property type="component" value="Unassembled WGS sequence"/>
</dbReference>
<protein>
    <submittedName>
        <fullName evidence="2">VOC family protein</fullName>
    </submittedName>
</protein>
<dbReference type="PIRSF" id="PIRSF021700">
    <property type="entry name" value="3_dmu_93_MTrfase"/>
    <property type="match status" value="1"/>
</dbReference>
<name>A0A917B2F9_HALAA</name>
<proteinExistence type="predicted"/>
<sequence>MNLSLSKISPNLWFEYQAEQAAQFYVSTFSNSRILNVAYYGDAGPGPAGSVMTVSFEIEGMSFIALNGGAHFSFSPAISFLVDCDTQEEIDELWEKLSKDGEEVECGWLADQFGVSWQIVPKLLRERLNDPDPIKAQQVMKAMLQMKKLEIKELEKAYHQ</sequence>
<dbReference type="Gene3D" id="3.10.180.10">
    <property type="entry name" value="2,3-Dihydroxybiphenyl 1,2-Dioxygenase, domain 1"/>
    <property type="match status" value="1"/>
</dbReference>
<gene>
    <name evidence="2" type="ORF">GCM10010954_10330</name>
</gene>
<reference evidence="2" key="2">
    <citation type="submission" date="2020-09" db="EMBL/GenBank/DDBJ databases">
        <authorList>
            <person name="Sun Q."/>
            <person name="Zhou Y."/>
        </authorList>
    </citation>
    <scope>NUCLEOTIDE SEQUENCE</scope>
    <source>
        <strain evidence="2">CGMCC 1.12153</strain>
    </source>
</reference>
<dbReference type="CDD" id="cd06588">
    <property type="entry name" value="PhnB_like"/>
    <property type="match status" value="1"/>
</dbReference>
<keyword evidence="3" id="KW-1185">Reference proteome</keyword>
<dbReference type="InterPro" id="IPR028973">
    <property type="entry name" value="PhnB-like"/>
</dbReference>
<comment type="caution">
    <text evidence="2">The sequence shown here is derived from an EMBL/GenBank/DDBJ whole genome shotgun (WGS) entry which is preliminary data.</text>
</comment>
<dbReference type="EMBL" id="BMEL01000001">
    <property type="protein sequence ID" value="GGF13531.1"/>
    <property type="molecule type" value="Genomic_DNA"/>
</dbReference>
<evidence type="ECO:0000313" key="3">
    <source>
        <dbReference type="Proteomes" id="UP000660110"/>
    </source>
</evidence>
<dbReference type="InterPro" id="IPR009725">
    <property type="entry name" value="3_dmu_93_MTrfase"/>
</dbReference>